<evidence type="ECO:0000259" key="1">
    <source>
        <dbReference type="Pfam" id="PF13472"/>
    </source>
</evidence>
<evidence type="ECO:0000313" key="2">
    <source>
        <dbReference type="EMBL" id="WIT12414.1"/>
    </source>
</evidence>
<dbReference type="RefSeq" id="WP_285233512.1">
    <property type="nucleotide sequence ID" value="NZ_CP116346.1"/>
</dbReference>
<name>A0AA95NE00_9BURK</name>
<dbReference type="InterPro" id="IPR013830">
    <property type="entry name" value="SGNH_hydro"/>
</dbReference>
<dbReference type="KEGG" id="pais:PFX98_02055"/>
<dbReference type="GO" id="GO:0016788">
    <property type="term" value="F:hydrolase activity, acting on ester bonds"/>
    <property type="evidence" value="ECO:0007669"/>
    <property type="project" value="UniProtKB-ARBA"/>
</dbReference>
<reference evidence="2" key="1">
    <citation type="submission" date="2023-01" db="EMBL/GenBank/DDBJ databases">
        <title>Whole genome sequence of Paucibacter sp. S2-9 isolated from pond sediment.</title>
        <authorList>
            <person name="Jung J.Y."/>
        </authorList>
    </citation>
    <scope>NUCLEOTIDE SEQUENCE</scope>
    <source>
        <strain evidence="2">S2-9</strain>
    </source>
</reference>
<dbReference type="CDD" id="cd01836">
    <property type="entry name" value="FeeA_FeeB_like"/>
    <property type="match status" value="1"/>
</dbReference>
<dbReference type="Pfam" id="PF13472">
    <property type="entry name" value="Lipase_GDSL_2"/>
    <property type="match status" value="1"/>
</dbReference>
<feature type="domain" description="SGNH hydrolase-type esterase" evidence="1">
    <location>
        <begin position="51"/>
        <end position="227"/>
    </location>
</feature>
<accession>A0AA95NE00</accession>
<dbReference type="SUPFAM" id="SSF52266">
    <property type="entry name" value="SGNH hydrolase"/>
    <property type="match status" value="1"/>
</dbReference>
<proteinExistence type="predicted"/>
<keyword evidence="3" id="KW-1185">Reference proteome</keyword>
<keyword evidence="2" id="KW-0378">Hydrolase</keyword>
<protein>
    <submittedName>
        <fullName evidence="2">SGNH/GDSL hydrolase family protein</fullName>
    </submittedName>
</protein>
<dbReference type="EMBL" id="CP116346">
    <property type="protein sequence ID" value="WIT12414.1"/>
    <property type="molecule type" value="Genomic_DNA"/>
</dbReference>
<dbReference type="Proteomes" id="UP001177769">
    <property type="component" value="Chromosome"/>
</dbReference>
<organism evidence="2 3">
    <name type="scientific">Paucibacter sediminis</name>
    <dbReference type="NCBI Taxonomy" id="3019553"/>
    <lineage>
        <taxon>Bacteria</taxon>
        <taxon>Pseudomonadati</taxon>
        <taxon>Pseudomonadota</taxon>
        <taxon>Betaproteobacteria</taxon>
        <taxon>Burkholderiales</taxon>
        <taxon>Sphaerotilaceae</taxon>
        <taxon>Roseateles</taxon>
    </lineage>
</organism>
<sequence length="248" mass="26366">MKLLLAKIALAPLLLWQGLQVRRKALRLPEAVGPRSGMAGGGALQLRLLIVGDSSGAGVGAATQAEALAGQLSAALAQRLGGSVHWQLIAKTGHTTADALAEFEASATQAADVLVTALGVNDVVSQVSPRRWAHQLRLLHELAVQRAGVRYSLHSAVPPMHAFPLLPQPLRWLLGAHALRMNRMLARSLLGDARRGLQALPPHLHGAAAAELMAPDGFHPGPAGYQLWADALAERIVREWSQITFSSR</sequence>
<dbReference type="InterPro" id="IPR036514">
    <property type="entry name" value="SGNH_hydro_sf"/>
</dbReference>
<gene>
    <name evidence="2" type="ORF">PFX98_02055</name>
</gene>
<dbReference type="AlphaFoldDB" id="A0AA95NE00"/>
<evidence type="ECO:0000313" key="3">
    <source>
        <dbReference type="Proteomes" id="UP001177769"/>
    </source>
</evidence>
<dbReference type="Gene3D" id="3.40.50.1110">
    <property type="entry name" value="SGNH hydrolase"/>
    <property type="match status" value="1"/>
</dbReference>